<dbReference type="AlphaFoldDB" id="A0A395GHM0"/>
<reference evidence="1 2" key="1">
    <citation type="submission" date="2018-02" db="EMBL/GenBank/DDBJ databases">
        <title>The genomes of Aspergillus section Nigri reveals drivers in fungal speciation.</title>
        <authorList>
            <consortium name="DOE Joint Genome Institute"/>
            <person name="Vesth T.C."/>
            <person name="Nybo J."/>
            <person name="Theobald S."/>
            <person name="Brandl J."/>
            <person name="Frisvad J.C."/>
            <person name="Nielsen K.F."/>
            <person name="Lyhne E.K."/>
            <person name="Kogle M.E."/>
            <person name="Kuo A."/>
            <person name="Riley R."/>
            <person name="Clum A."/>
            <person name="Nolan M."/>
            <person name="Lipzen A."/>
            <person name="Salamov A."/>
            <person name="Henrissat B."/>
            <person name="Wiebenga A."/>
            <person name="De vries R.P."/>
            <person name="Grigoriev I.V."/>
            <person name="Mortensen U.H."/>
            <person name="Andersen M.R."/>
            <person name="Baker S.E."/>
        </authorList>
    </citation>
    <scope>NUCLEOTIDE SEQUENCE [LARGE SCALE GENOMIC DNA]</scope>
    <source>
        <strain evidence="1 2">CBS 121593</strain>
    </source>
</reference>
<organism evidence="1 2">
    <name type="scientific">Aspergillus ibericus CBS 121593</name>
    <dbReference type="NCBI Taxonomy" id="1448316"/>
    <lineage>
        <taxon>Eukaryota</taxon>
        <taxon>Fungi</taxon>
        <taxon>Dikarya</taxon>
        <taxon>Ascomycota</taxon>
        <taxon>Pezizomycotina</taxon>
        <taxon>Eurotiomycetes</taxon>
        <taxon>Eurotiomycetidae</taxon>
        <taxon>Eurotiales</taxon>
        <taxon>Aspergillaceae</taxon>
        <taxon>Aspergillus</taxon>
        <taxon>Aspergillus subgen. Circumdati</taxon>
    </lineage>
</organism>
<protein>
    <submittedName>
        <fullName evidence="1">Uncharacterized protein</fullName>
    </submittedName>
</protein>
<evidence type="ECO:0000313" key="2">
    <source>
        <dbReference type="Proteomes" id="UP000249402"/>
    </source>
</evidence>
<dbReference type="VEuPathDB" id="FungiDB:BO80DRAFT_292371"/>
<dbReference type="GeneID" id="37219879"/>
<evidence type="ECO:0000313" key="1">
    <source>
        <dbReference type="EMBL" id="RAK94901.1"/>
    </source>
</evidence>
<proteinExistence type="predicted"/>
<name>A0A395GHM0_9EURO</name>
<sequence length="262" mass="29781">MAKPVPELCFHQLPSSDLYRRFHKTSMIIQPHRLECRHWIEKIVSFWIRVLCFTSPLTRVTKRAVSLLKISGLASTGPLAQVCRMPDAKEVVGLSDEIFLQVFTLRGLYNEGDAIRNFPPSAASSNISPKVRETNAHHTSFQVADFDTQWMSIWPRAGWAVVGMASMSYNSGKTSSTMTNTRMPRKPIPNEWKPRPSIYPIVNRSVANIAYLVSSHNRAFSLPVPPDSREQVPTAYVRSEGSTRYYLDTAWLTQPRKYLTSH</sequence>
<dbReference type="Proteomes" id="UP000249402">
    <property type="component" value="Unassembled WGS sequence"/>
</dbReference>
<dbReference type="RefSeq" id="XP_025569229.1">
    <property type="nucleotide sequence ID" value="XM_025715014.1"/>
</dbReference>
<accession>A0A395GHM0</accession>
<dbReference type="EMBL" id="KZ824513">
    <property type="protein sequence ID" value="RAK94901.1"/>
    <property type="molecule type" value="Genomic_DNA"/>
</dbReference>
<gene>
    <name evidence="1" type="ORF">BO80DRAFT_292371</name>
</gene>
<keyword evidence="2" id="KW-1185">Reference proteome</keyword>